<accession>A0A8S5M7S0</accession>
<protein>
    <submittedName>
        <fullName evidence="1">Uncharacterized protein</fullName>
    </submittedName>
</protein>
<sequence>MKEKVEQILNLDKYSSKPQEGYIVYTLPNEVEFGKVYRVLESSGSFDSSDENYVLNDHIATLDYVYKDEYKIELNANFDDDTYALKIAEIE</sequence>
<dbReference type="EMBL" id="BK014839">
    <property type="protein sequence ID" value="DAD78143.1"/>
    <property type="molecule type" value="Genomic_DNA"/>
</dbReference>
<reference evidence="1" key="1">
    <citation type="journal article" date="2021" name="Proc. Natl. Acad. Sci. U.S.A.">
        <title>A Catalog of Tens of Thousands of Viruses from Human Metagenomes Reveals Hidden Associations with Chronic Diseases.</title>
        <authorList>
            <person name="Tisza M.J."/>
            <person name="Buck C.B."/>
        </authorList>
    </citation>
    <scope>NUCLEOTIDE SEQUENCE</scope>
    <source>
        <strain evidence="1">Ctrgt10</strain>
    </source>
</reference>
<evidence type="ECO:0000313" key="1">
    <source>
        <dbReference type="EMBL" id="DAD78143.1"/>
    </source>
</evidence>
<name>A0A8S5M7S0_9CAUD</name>
<organism evidence="1">
    <name type="scientific">Siphoviridae sp. ctrgt10</name>
    <dbReference type="NCBI Taxonomy" id="2826479"/>
    <lineage>
        <taxon>Viruses</taxon>
        <taxon>Duplodnaviria</taxon>
        <taxon>Heunggongvirae</taxon>
        <taxon>Uroviricota</taxon>
        <taxon>Caudoviricetes</taxon>
    </lineage>
</organism>
<proteinExistence type="predicted"/>